<evidence type="ECO:0000313" key="1">
    <source>
        <dbReference type="EMBL" id="OJA12245.1"/>
    </source>
</evidence>
<proteinExistence type="predicted"/>
<sequence length="36" mass="4144">MCISLNRHLVLVGFAIPPSVTLRTLHNQTFNWYVDS</sequence>
<dbReference type="EMBL" id="LVVM01004745">
    <property type="protein sequence ID" value="OJA12245.1"/>
    <property type="molecule type" value="Genomic_DNA"/>
</dbReference>
<protein>
    <submittedName>
        <fullName evidence="1">Uncharacterized protein</fullName>
    </submittedName>
</protein>
<dbReference type="AlphaFoldDB" id="A0A1J8PTM5"/>
<gene>
    <name evidence="1" type="ORF">AZE42_04082</name>
</gene>
<keyword evidence="2" id="KW-1185">Reference proteome</keyword>
<comment type="caution">
    <text evidence="1">The sequence shown here is derived from an EMBL/GenBank/DDBJ whole genome shotgun (WGS) entry which is preliminary data.</text>
</comment>
<organism evidence="1 2">
    <name type="scientific">Rhizopogon vesiculosus</name>
    <dbReference type="NCBI Taxonomy" id="180088"/>
    <lineage>
        <taxon>Eukaryota</taxon>
        <taxon>Fungi</taxon>
        <taxon>Dikarya</taxon>
        <taxon>Basidiomycota</taxon>
        <taxon>Agaricomycotina</taxon>
        <taxon>Agaricomycetes</taxon>
        <taxon>Agaricomycetidae</taxon>
        <taxon>Boletales</taxon>
        <taxon>Suillineae</taxon>
        <taxon>Rhizopogonaceae</taxon>
        <taxon>Rhizopogon</taxon>
    </lineage>
</organism>
<dbReference type="Proteomes" id="UP000183567">
    <property type="component" value="Unassembled WGS sequence"/>
</dbReference>
<name>A0A1J8PTM5_9AGAM</name>
<reference evidence="1 2" key="1">
    <citation type="submission" date="2016-03" db="EMBL/GenBank/DDBJ databases">
        <title>Comparative genomics of the ectomycorrhizal sister species Rhizopogon vinicolor and Rhizopogon vesiculosus (Basidiomycota: Boletales) reveals a divergence of the mating type B locus.</title>
        <authorList>
            <person name="Mujic A.B."/>
            <person name="Kuo A."/>
            <person name="Tritt A."/>
            <person name="Lipzen A."/>
            <person name="Chen C."/>
            <person name="Johnson J."/>
            <person name="Sharma A."/>
            <person name="Barry K."/>
            <person name="Grigoriev I.V."/>
            <person name="Spatafora J.W."/>
        </authorList>
    </citation>
    <scope>NUCLEOTIDE SEQUENCE [LARGE SCALE GENOMIC DNA]</scope>
    <source>
        <strain evidence="1 2">AM-OR11-056</strain>
    </source>
</reference>
<accession>A0A1J8PTM5</accession>
<evidence type="ECO:0000313" key="2">
    <source>
        <dbReference type="Proteomes" id="UP000183567"/>
    </source>
</evidence>